<dbReference type="Proteomes" id="UP000002424">
    <property type="component" value="Chromosome"/>
</dbReference>
<evidence type="ECO:0000256" key="2">
    <source>
        <dbReference type="ARBA" id="ARBA00022448"/>
    </source>
</evidence>
<dbReference type="RefSeq" id="WP_012699265.1">
    <property type="nucleotide sequence ID" value="NC_012560.1"/>
</dbReference>
<dbReference type="CDD" id="cd17319">
    <property type="entry name" value="MFS_ExuT_GudP_like"/>
    <property type="match status" value="1"/>
</dbReference>
<dbReference type="HOGENOM" id="CLU_001265_0_0_6"/>
<name>C1DKH4_AZOVD</name>
<dbReference type="STRING" id="322710.Avin_05840"/>
<evidence type="ECO:0000256" key="7">
    <source>
        <dbReference type="SAM" id="Phobius"/>
    </source>
</evidence>
<evidence type="ECO:0000256" key="1">
    <source>
        <dbReference type="ARBA" id="ARBA00004141"/>
    </source>
</evidence>
<evidence type="ECO:0000259" key="8">
    <source>
        <dbReference type="PROSITE" id="PS50850"/>
    </source>
</evidence>
<keyword evidence="10" id="KW-1185">Reference proteome</keyword>
<dbReference type="GO" id="GO:0016020">
    <property type="term" value="C:membrane"/>
    <property type="evidence" value="ECO:0007669"/>
    <property type="project" value="UniProtKB-SubCell"/>
</dbReference>
<reference evidence="9 10" key="1">
    <citation type="journal article" date="2009" name="J. Bacteriol.">
        <title>Genome sequence of Azotobacter vinelandii, an obligate aerobe specialized to support diverse anaerobic metabolic processes.</title>
        <authorList>
            <person name="Setubal J.C."/>
            <person name="dos Santos P."/>
            <person name="Goldman B.S."/>
            <person name="Ertesvag H."/>
            <person name="Espin G."/>
            <person name="Rubio L.M."/>
            <person name="Valla S."/>
            <person name="Almeida N.F."/>
            <person name="Balasubramanian D."/>
            <person name="Cromes L."/>
            <person name="Curatti L."/>
            <person name="Du Z."/>
            <person name="Godsy E."/>
            <person name="Goodner B."/>
            <person name="Hellner-Burris K."/>
            <person name="Hernandez J.A."/>
            <person name="Houmiel K."/>
            <person name="Imperial J."/>
            <person name="Kennedy C."/>
            <person name="Larson T.J."/>
            <person name="Latreille P."/>
            <person name="Ligon L.S."/>
            <person name="Lu J."/>
            <person name="Maerk M."/>
            <person name="Miller N.M."/>
            <person name="Norton S."/>
            <person name="O'Carroll I.P."/>
            <person name="Paulsen I."/>
            <person name="Raulfs E.C."/>
            <person name="Roemer R."/>
            <person name="Rosser J."/>
            <person name="Segura D."/>
            <person name="Slater S."/>
            <person name="Stricklin S.L."/>
            <person name="Studholme D.J."/>
            <person name="Sun J."/>
            <person name="Viana C.J."/>
            <person name="Wallin E."/>
            <person name="Wang B."/>
            <person name="Wheeler C."/>
            <person name="Zhu H."/>
            <person name="Dean D.R."/>
            <person name="Dixon R."/>
            <person name="Wood D."/>
        </authorList>
    </citation>
    <scope>NUCLEOTIDE SEQUENCE [LARGE SCALE GENOMIC DNA]</scope>
    <source>
        <strain evidence="10">DJ / ATCC BAA-1303</strain>
    </source>
</reference>
<feature type="transmembrane region" description="Helical" evidence="7">
    <location>
        <begin position="316"/>
        <end position="338"/>
    </location>
</feature>
<feature type="transmembrane region" description="Helical" evidence="7">
    <location>
        <begin position="208"/>
        <end position="230"/>
    </location>
</feature>
<keyword evidence="5 7" id="KW-1133">Transmembrane helix</keyword>
<dbReference type="GeneID" id="88183995"/>
<evidence type="ECO:0000313" key="9">
    <source>
        <dbReference type="EMBL" id="ACO76837.1"/>
    </source>
</evidence>
<dbReference type="PANTHER" id="PTHR43791">
    <property type="entry name" value="PERMEASE-RELATED"/>
    <property type="match status" value="1"/>
</dbReference>
<feature type="domain" description="Major facilitator superfamily (MFS) profile" evidence="8">
    <location>
        <begin position="50"/>
        <end position="462"/>
    </location>
</feature>
<evidence type="ECO:0000313" key="10">
    <source>
        <dbReference type="Proteomes" id="UP000002424"/>
    </source>
</evidence>
<dbReference type="Gene3D" id="1.20.1250.20">
    <property type="entry name" value="MFS general substrate transporter like domains"/>
    <property type="match status" value="2"/>
</dbReference>
<dbReference type="OrthoDB" id="9773957at2"/>
<keyword evidence="6 7" id="KW-0472">Membrane</keyword>
<dbReference type="InterPro" id="IPR020846">
    <property type="entry name" value="MFS_dom"/>
</dbReference>
<dbReference type="SUPFAM" id="SSF103473">
    <property type="entry name" value="MFS general substrate transporter"/>
    <property type="match status" value="1"/>
</dbReference>
<dbReference type="InterPro" id="IPR036259">
    <property type="entry name" value="MFS_trans_sf"/>
</dbReference>
<feature type="transmembrane region" description="Helical" evidence="7">
    <location>
        <begin position="282"/>
        <end position="304"/>
    </location>
</feature>
<dbReference type="InterPro" id="IPR011701">
    <property type="entry name" value="MFS"/>
</dbReference>
<dbReference type="GO" id="GO:0022857">
    <property type="term" value="F:transmembrane transporter activity"/>
    <property type="evidence" value="ECO:0007669"/>
    <property type="project" value="InterPro"/>
</dbReference>
<protein>
    <submittedName>
        <fullName evidence="9">Tartrate transporter</fullName>
    </submittedName>
</protein>
<dbReference type="KEGG" id="avn:Avin_05840"/>
<evidence type="ECO:0000256" key="4">
    <source>
        <dbReference type="ARBA" id="ARBA00022797"/>
    </source>
</evidence>
<evidence type="ECO:0000256" key="5">
    <source>
        <dbReference type="ARBA" id="ARBA00022989"/>
    </source>
</evidence>
<feature type="transmembrane region" description="Helical" evidence="7">
    <location>
        <begin position="50"/>
        <end position="73"/>
    </location>
</feature>
<accession>C1DKH4</accession>
<feature type="transmembrane region" description="Helical" evidence="7">
    <location>
        <begin position="79"/>
        <end position="100"/>
    </location>
</feature>
<dbReference type="AlphaFoldDB" id="C1DKH4"/>
<keyword evidence="2" id="KW-0813">Transport</keyword>
<dbReference type="Pfam" id="PF07690">
    <property type="entry name" value="MFS_1"/>
    <property type="match status" value="1"/>
</dbReference>
<evidence type="ECO:0000256" key="6">
    <source>
        <dbReference type="ARBA" id="ARBA00023136"/>
    </source>
</evidence>
<dbReference type="eggNOG" id="COG2271">
    <property type="taxonomic scope" value="Bacteria"/>
</dbReference>
<feature type="transmembrane region" description="Helical" evidence="7">
    <location>
        <begin position="121"/>
        <end position="139"/>
    </location>
</feature>
<gene>
    <name evidence="9" type="ordered locus">Avin_05840</name>
</gene>
<feature type="transmembrane region" description="Helical" evidence="7">
    <location>
        <begin position="436"/>
        <end position="459"/>
    </location>
</feature>
<feature type="transmembrane region" description="Helical" evidence="7">
    <location>
        <begin position="170"/>
        <end position="188"/>
    </location>
</feature>
<dbReference type="EMBL" id="CP001157">
    <property type="protein sequence ID" value="ACO76837.1"/>
    <property type="molecule type" value="Genomic_DNA"/>
</dbReference>
<dbReference type="PANTHER" id="PTHR43791:SF36">
    <property type="entry name" value="TRANSPORTER, PUTATIVE (AFU_ORTHOLOGUE AFUA_6G08340)-RELATED"/>
    <property type="match status" value="1"/>
</dbReference>
<dbReference type="FunFam" id="1.20.1250.20:FF:000018">
    <property type="entry name" value="MFS transporter permease"/>
    <property type="match status" value="1"/>
</dbReference>
<feature type="transmembrane region" description="Helical" evidence="7">
    <location>
        <begin position="359"/>
        <end position="387"/>
    </location>
</feature>
<feature type="transmembrane region" description="Helical" evidence="7">
    <location>
        <begin position="145"/>
        <end position="163"/>
    </location>
</feature>
<proteinExistence type="predicted"/>
<dbReference type="PROSITE" id="PS50850">
    <property type="entry name" value="MFS"/>
    <property type="match status" value="1"/>
</dbReference>
<comment type="subcellular location">
    <subcellularLocation>
        <location evidence="1">Membrane</location>
        <topology evidence="1">Multi-pass membrane protein</topology>
    </subcellularLocation>
</comment>
<keyword evidence="3 7" id="KW-0812">Transmembrane</keyword>
<sequence>MRHAFLESENGCISRNRMPCELVTRKAMTNLSPSKDSVEYQTMRKLGFRLIPFLVLCYFIAYVDRVNIGFAALTMNEDLGLSASVFGFGSSLFFVAYVLFEMPSNIAMERFGARRWIARIMITWGLVGFLSAFVVGPISFSVSRFLLGAAEAGFFPGVILYLTQWFPKAYLARIIAFFMVAIPLSSFFGSPLSALLLKLDGFWQFQGWQWLLMLEAIPAIVLGLLALVCLPSKPSEAKWLAAEQKEWLEAQLKKEVIERQEHAQDGKHDHGGKIKAVLTNKYVWLLALVYMGSSATSNTLSLWMPQILKSFELTNTQAGLLNMIPFGIAAAFMIFWGIRTDKSGKRVLNTALPLALTSISFAATLLTGSLVVTLILLTLVLMGNYAIKGPFWSLTSETLSPASSAAGIAAINTLAHLGTGGMSALIGYLKHETGSFPVALLPLCALTAVGCMLVLLIGYRNTRMNSARPLMN</sequence>
<evidence type="ECO:0000256" key="3">
    <source>
        <dbReference type="ARBA" id="ARBA00022692"/>
    </source>
</evidence>
<dbReference type="EnsemblBacteria" id="ACO76837">
    <property type="protein sequence ID" value="ACO76837"/>
    <property type="gene ID" value="Avin_05840"/>
</dbReference>
<organism evidence="9 10">
    <name type="scientific">Azotobacter vinelandii (strain DJ / ATCC BAA-1303)</name>
    <dbReference type="NCBI Taxonomy" id="322710"/>
    <lineage>
        <taxon>Bacteria</taxon>
        <taxon>Pseudomonadati</taxon>
        <taxon>Pseudomonadota</taxon>
        <taxon>Gammaproteobacteria</taxon>
        <taxon>Pseudomonadales</taxon>
        <taxon>Pseudomonadaceae</taxon>
        <taxon>Azotobacter</taxon>
    </lineage>
</organism>
<keyword evidence="4" id="KW-0058">Aromatic hydrocarbons catabolism</keyword>